<keyword evidence="2" id="KW-1133">Transmembrane helix</keyword>
<dbReference type="EMBL" id="JAPFFF010000008">
    <property type="protein sequence ID" value="KAK8883822.1"/>
    <property type="molecule type" value="Genomic_DNA"/>
</dbReference>
<evidence type="ECO:0000313" key="4">
    <source>
        <dbReference type="Proteomes" id="UP001470230"/>
    </source>
</evidence>
<evidence type="ECO:0008006" key="5">
    <source>
        <dbReference type="Google" id="ProtNLM"/>
    </source>
</evidence>
<evidence type="ECO:0000256" key="1">
    <source>
        <dbReference type="SAM" id="MobiDB-lite"/>
    </source>
</evidence>
<keyword evidence="2" id="KW-0812">Transmembrane</keyword>
<organism evidence="3 4">
    <name type="scientific">Tritrichomonas musculus</name>
    <dbReference type="NCBI Taxonomy" id="1915356"/>
    <lineage>
        <taxon>Eukaryota</taxon>
        <taxon>Metamonada</taxon>
        <taxon>Parabasalia</taxon>
        <taxon>Tritrichomonadida</taxon>
        <taxon>Tritrichomonadidae</taxon>
        <taxon>Tritrichomonas</taxon>
    </lineage>
</organism>
<sequence>MLFYILFTFTKQISINSYEFLRDAVIINNTGTTYDFVMKFDCPIHEGSVKINFVCSACNKIATDRKVWFQANFKDDAFIGLEHENINIHNALNMSAFVLESKASYDPDTYTFSYRVDSGNMRYAGVEESTLKCPVTHDALILDNAGTTYDFDMTFDCPIQEGSVKINFVCSACNKIATDRKVWFQANFKDNTFIGLEHENINIHNALNMSAFVLESKASYDPITYTFHYRVDSGNMRYAGVEESSLKCPGPPRTPTPEPTPITHDALILDNAGTTYDFDMTFDCPIQEGSVKINFVCSACNKIATDRKVWFQANFKDDAFIGLEHENINIHNALNMSAFVLESKASYDPITYTFHYRVDSGNMRYAGVEESSLKCPGPPRTPTATQSPSVSPEIIIIETDNITSDNRISYEEVENLRSLVNMAKAKFTGINSPLDGGAVHIVNMGFQCINSSFEGCSSTSIGGAVYLSNNYDYDNFFTLENLQFKENQAKCGGAAYIYSESKKNQVGIYFCTFLNNVASNEKTDDNLYGGSSLYLTARTVKVLNNNFRSNSGYDVKIVNRFNKQQTKSSFFFLDKFYYNNKNLMISDCTFEVSRNTLCSIFYSSGDGLPYELRSCSFIGKLETNAHFIDGQILSNNSPKLIVKNCKFNANFKRALNLDNNFLSVDLNDQIFNENDIKEVKSSTKLWKIIVAVAVPAVACAAIAVVIITVKKHNQNDKKENKTESEIHDNLIDTALL</sequence>
<dbReference type="Proteomes" id="UP001470230">
    <property type="component" value="Unassembled WGS sequence"/>
</dbReference>
<evidence type="ECO:0000313" key="3">
    <source>
        <dbReference type="EMBL" id="KAK8883822.1"/>
    </source>
</evidence>
<gene>
    <name evidence="3" type="ORF">M9Y10_042921</name>
</gene>
<keyword evidence="2" id="KW-0472">Membrane</keyword>
<comment type="caution">
    <text evidence="3">The sequence shown here is derived from an EMBL/GenBank/DDBJ whole genome shotgun (WGS) entry which is preliminary data.</text>
</comment>
<accession>A0ABR2JY88</accession>
<keyword evidence="4" id="KW-1185">Reference proteome</keyword>
<protein>
    <recommendedName>
        <fullName evidence="5">Right handed beta helix domain-containing protein</fullName>
    </recommendedName>
</protein>
<feature type="region of interest" description="Disordered" evidence="1">
    <location>
        <begin position="370"/>
        <end position="389"/>
    </location>
</feature>
<evidence type="ECO:0000256" key="2">
    <source>
        <dbReference type="SAM" id="Phobius"/>
    </source>
</evidence>
<name>A0ABR2JY88_9EUKA</name>
<proteinExistence type="predicted"/>
<reference evidence="3 4" key="1">
    <citation type="submission" date="2024-04" db="EMBL/GenBank/DDBJ databases">
        <title>Tritrichomonas musculus Genome.</title>
        <authorList>
            <person name="Alves-Ferreira E."/>
            <person name="Grigg M."/>
            <person name="Lorenzi H."/>
            <person name="Galac M."/>
        </authorList>
    </citation>
    <scope>NUCLEOTIDE SEQUENCE [LARGE SCALE GENOMIC DNA]</scope>
    <source>
        <strain evidence="3 4">EAF2021</strain>
    </source>
</reference>
<feature type="transmembrane region" description="Helical" evidence="2">
    <location>
        <begin position="685"/>
        <end position="709"/>
    </location>
</feature>